<reference evidence="2" key="1">
    <citation type="submission" date="2018-11" db="EMBL/GenBank/DDBJ databases">
        <authorList>
            <consortium name="Pathogen Informatics"/>
        </authorList>
    </citation>
    <scope>NUCLEOTIDE SEQUENCE</scope>
</reference>
<evidence type="ECO:0000313" key="2">
    <source>
        <dbReference type="EMBL" id="VEL44357.1"/>
    </source>
</evidence>
<name>A0A3S5BA30_9PLAT</name>
<gene>
    <name evidence="2" type="ORF">PXEA_LOCUS37797</name>
</gene>
<evidence type="ECO:0000256" key="1">
    <source>
        <dbReference type="SAM" id="MobiDB-lite"/>
    </source>
</evidence>
<keyword evidence="3" id="KW-1185">Reference proteome</keyword>
<comment type="caution">
    <text evidence="2">The sequence shown here is derived from an EMBL/GenBank/DDBJ whole genome shotgun (WGS) entry which is preliminary data.</text>
</comment>
<dbReference type="AlphaFoldDB" id="A0A3S5BA30"/>
<dbReference type="Proteomes" id="UP000784294">
    <property type="component" value="Unassembled WGS sequence"/>
</dbReference>
<accession>A0A3S5BA30</accession>
<proteinExistence type="predicted"/>
<sequence length="130" mass="13892">DQNHHHTTSGLPPSISNITHSPTQKPPNIGAEADLLGLNLDPISEPSAITFQPQVVAGPGSGDSVLALSPTVESIVPRMLGLNEQVANDTNGLSVINGTVSLTDEDIAKYYNLLKNFLFRENCSYLRRGT</sequence>
<feature type="compositionally biased region" description="Polar residues" evidence="1">
    <location>
        <begin position="8"/>
        <end position="23"/>
    </location>
</feature>
<feature type="non-terminal residue" evidence="2">
    <location>
        <position position="1"/>
    </location>
</feature>
<protein>
    <submittedName>
        <fullName evidence="2">Uncharacterized protein</fullName>
    </submittedName>
</protein>
<feature type="region of interest" description="Disordered" evidence="1">
    <location>
        <begin position="1"/>
        <end position="31"/>
    </location>
</feature>
<dbReference type="EMBL" id="CAAALY010296185">
    <property type="protein sequence ID" value="VEL44357.1"/>
    <property type="molecule type" value="Genomic_DNA"/>
</dbReference>
<evidence type="ECO:0000313" key="3">
    <source>
        <dbReference type="Proteomes" id="UP000784294"/>
    </source>
</evidence>
<organism evidence="2 3">
    <name type="scientific">Protopolystoma xenopodis</name>
    <dbReference type="NCBI Taxonomy" id="117903"/>
    <lineage>
        <taxon>Eukaryota</taxon>
        <taxon>Metazoa</taxon>
        <taxon>Spiralia</taxon>
        <taxon>Lophotrochozoa</taxon>
        <taxon>Platyhelminthes</taxon>
        <taxon>Monogenea</taxon>
        <taxon>Polyopisthocotylea</taxon>
        <taxon>Polystomatidea</taxon>
        <taxon>Polystomatidae</taxon>
        <taxon>Protopolystoma</taxon>
    </lineage>
</organism>